<keyword evidence="2" id="KW-1185">Reference proteome</keyword>
<dbReference type="RefSeq" id="WP_252112364.1">
    <property type="nucleotide sequence ID" value="NZ_JAMSCK010000003.1"/>
</dbReference>
<organism evidence="1 2">
    <name type="scientific">Gramella jeungdoensis</name>
    <dbReference type="NCBI Taxonomy" id="708091"/>
    <lineage>
        <taxon>Bacteria</taxon>
        <taxon>Pseudomonadati</taxon>
        <taxon>Bacteroidota</taxon>
        <taxon>Flavobacteriia</taxon>
        <taxon>Flavobacteriales</taxon>
        <taxon>Flavobacteriaceae</taxon>
        <taxon>Christiangramia</taxon>
    </lineage>
</organism>
<comment type="caution">
    <text evidence="1">The sequence shown here is derived from an EMBL/GenBank/DDBJ whole genome shotgun (WGS) entry which is preliminary data.</text>
</comment>
<name>A0ABT0Z3P2_9FLAO</name>
<dbReference type="Proteomes" id="UP001155077">
    <property type="component" value="Unassembled WGS sequence"/>
</dbReference>
<evidence type="ECO:0000313" key="2">
    <source>
        <dbReference type="Proteomes" id="UP001155077"/>
    </source>
</evidence>
<protein>
    <recommendedName>
        <fullName evidence="3">Lipocalin-like domain-containing protein</fullName>
    </recommendedName>
</protein>
<gene>
    <name evidence="1" type="ORF">NE848_08260</name>
</gene>
<sequence length="123" mass="14085">MKKFVYILLITGILHSCSTDDTVEPLISVDIKEGILGEWHVEWDCHRSHSWTFYEDGRFDLNFMGRTNTGGYSLVGRNLTVRGYNDIGGGEMSSTIMVLTPDRLELDDPSDWSIDYKFIRVCN</sequence>
<reference evidence="1" key="1">
    <citation type="submission" date="2022-06" db="EMBL/GenBank/DDBJ databases">
        <title>Gramella sediminis sp. nov., isolated from deep-sea sediment of the Indian Ocean.</title>
        <authorList>
            <person name="Yang L."/>
        </authorList>
    </citation>
    <scope>NUCLEOTIDE SEQUENCE</scope>
    <source>
        <strain evidence="1">HMD3159</strain>
    </source>
</reference>
<accession>A0ABT0Z3P2</accession>
<evidence type="ECO:0000313" key="1">
    <source>
        <dbReference type="EMBL" id="MCM8569369.1"/>
    </source>
</evidence>
<proteinExistence type="predicted"/>
<evidence type="ECO:0008006" key="3">
    <source>
        <dbReference type="Google" id="ProtNLM"/>
    </source>
</evidence>
<dbReference type="EMBL" id="JAMSCK010000003">
    <property type="protein sequence ID" value="MCM8569369.1"/>
    <property type="molecule type" value="Genomic_DNA"/>
</dbReference>